<comment type="caution">
    <text evidence="2">The sequence shown here is derived from an EMBL/GenBank/DDBJ whole genome shotgun (WGS) entry which is preliminary data.</text>
</comment>
<dbReference type="EMBL" id="JSUQ01000003">
    <property type="protein sequence ID" value="KHQ54442.1"/>
    <property type="molecule type" value="Genomic_DNA"/>
</dbReference>
<dbReference type="InterPro" id="IPR029058">
    <property type="entry name" value="AB_hydrolase_fold"/>
</dbReference>
<gene>
    <name evidence="2" type="ORF">OA50_01035</name>
</gene>
<evidence type="ECO:0000313" key="3">
    <source>
        <dbReference type="Proteomes" id="UP000030960"/>
    </source>
</evidence>
<dbReference type="InterPro" id="IPR000073">
    <property type="entry name" value="AB_hydrolase_1"/>
</dbReference>
<sequence length="272" mass="29942">MTADWTESGRLSAGGKELEYACYGPSPDKAPSLVLLHEGLGCVALWRDFPKALAEATGFGVFAFSRAGYGQSDPADLPRPLDYMTREAVDVLPEVLEAIGFQRGVLVGHSDGATIAAIYAGSVSDLRVRGLVLMAPHFFTEEMGLAEIARAKTAYDTTDLREKMARYHRDPDNTFRGWNDSWLHPEFKAWNVGDVIDYLRIPVLAVQGKDDQYGTLAQIEEVESRSYAPVDTLILDDCRHAPHLDQPEKVVAGIAEFCARLERIEAAEPEVA</sequence>
<evidence type="ECO:0000259" key="1">
    <source>
        <dbReference type="Pfam" id="PF12697"/>
    </source>
</evidence>
<dbReference type="Pfam" id="PF12697">
    <property type="entry name" value="Abhydrolase_6"/>
    <property type="match status" value="1"/>
</dbReference>
<keyword evidence="3" id="KW-1185">Reference proteome</keyword>
<dbReference type="PANTHER" id="PTHR43689">
    <property type="entry name" value="HYDROLASE"/>
    <property type="match status" value="1"/>
</dbReference>
<reference evidence="2 3" key="1">
    <citation type="submission" date="2014-10" db="EMBL/GenBank/DDBJ databases">
        <title>Genome sequence of Ponticoccus sp. strain UMTAT08 isolated from clonal culture of toxic dinoflagellate Alexandrium tamiyavanichii.</title>
        <authorList>
            <person name="Gan H.Y."/>
            <person name="Muhd D.-D."/>
            <person name="Mohd Noor M.E."/>
            <person name="Yeong Y.S."/>
            <person name="Usup G."/>
        </authorList>
    </citation>
    <scope>NUCLEOTIDE SEQUENCE [LARGE SCALE GENOMIC DNA]</scope>
    <source>
        <strain evidence="2 3">UMTAT08</strain>
    </source>
</reference>
<dbReference type="SUPFAM" id="SSF53474">
    <property type="entry name" value="alpha/beta-Hydrolases"/>
    <property type="match status" value="1"/>
</dbReference>
<protein>
    <submittedName>
        <fullName evidence="2">Putative Hydrolase</fullName>
    </submittedName>
</protein>
<dbReference type="OrthoDB" id="9779853at2"/>
<dbReference type="GO" id="GO:0016787">
    <property type="term" value="F:hydrolase activity"/>
    <property type="evidence" value="ECO:0007669"/>
    <property type="project" value="UniProtKB-KW"/>
</dbReference>
<evidence type="ECO:0000313" key="2">
    <source>
        <dbReference type="EMBL" id="KHQ54442.1"/>
    </source>
</evidence>
<name>A0A0B3S2G2_9RHOB</name>
<dbReference type="PANTHER" id="PTHR43689:SF8">
    <property type="entry name" value="ALPHA_BETA-HYDROLASES SUPERFAMILY PROTEIN"/>
    <property type="match status" value="1"/>
</dbReference>
<dbReference type="AlphaFoldDB" id="A0A0B3S2G2"/>
<keyword evidence="2" id="KW-0378">Hydrolase</keyword>
<dbReference type="Gene3D" id="3.40.50.1820">
    <property type="entry name" value="alpha/beta hydrolase"/>
    <property type="match status" value="1"/>
</dbReference>
<dbReference type="PATRIC" id="fig|1515334.3.peg.1038"/>
<feature type="domain" description="AB hydrolase-1" evidence="1">
    <location>
        <begin position="33"/>
        <end position="252"/>
    </location>
</feature>
<accession>A0A0B3S2G2</accession>
<dbReference type="STRING" id="561184.SAMN05216376_105149"/>
<organism evidence="2 3">
    <name type="scientific">Mameliella alba</name>
    <dbReference type="NCBI Taxonomy" id="561184"/>
    <lineage>
        <taxon>Bacteria</taxon>
        <taxon>Pseudomonadati</taxon>
        <taxon>Pseudomonadota</taxon>
        <taxon>Alphaproteobacteria</taxon>
        <taxon>Rhodobacterales</taxon>
        <taxon>Roseobacteraceae</taxon>
        <taxon>Mameliella</taxon>
    </lineage>
</organism>
<proteinExistence type="predicted"/>
<dbReference type="Proteomes" id="UP000030960">
    <property type="component" value="Unassembled WGS sequence"/>
</dbReference>
<dbReference type="RefSeq" id="WP_043138160.1">
    <property type="nucleotide sequence ID" value="NZ_JSUQ01000003.1"/>
</dbReference>